<proteinExistence type="predicted"/>
<name>A0A2M3ZX22_9DIPT</name>
<sequence length="71" mass="7562">MLRAQVPRSNHTRIVLVLVGRLCLIFHVFSTNPVKIRLDANEPKALTGPFPAPPSRGPSGISCCAALGVLS</sequence>
<protein>
    <submittedName>
        <fullName evidence="1">Putative secreted peptide</fullName>
    </submittedName>
</protein>
<evidence type="ECO:0000313" key="1">
    <source>
        <dbReference type="EMBL" id="MBW33104.1"/>
    </source>
</evidence>
<organism evidence="1">
    <name type="scientific">Anopheles braziliensis</name>
    <dbReference type="NCBI Taxonomy" id="58242"/>
    <lineage>
        <taxon>Eukaryota</taxon>
        <taxon>Metazoa</taxon>
        <taxon>Ecdysozoa</taxon>
        <taxon>Arthropoda</taxon>
        <taxon>Hexapoda</taxon>
        <taxon>Insecta</taxon>
        <taxon>Pterygota</taxon>
        <taxon>Neoptera</taxon>
        <taxon>Endopterygota</taxon>
        <taxon>Diptera</taxon>
        <taxon>Nematocera</taxon>
        <taxon>Culicoidea</taxon>
        <taxon>Culicidae</taxon>
        <taxon>Anophelinae</taxon>
        <taxon>Anopheles</taxon>
    </lineage>
</organism>
<reference evidence="1" key="1">
    <citation type="submission" date="2018-01" db="EMBL/GenBank/DDBJ databases">
        <title>An insight into the sialome of Amazonian anophelines.</title>
        <authorList>
            <person name="Ribeiro J.M."/>
            <person name="Scarpassa V."/>
            <person name="Calvo E."/>
        </authorList>
    </citation>
    <scope>NUCLEOTIDE SEQUENCE</scope>
    <source>
        <tissue evidence="1">Salivary glands</tissue>
    </source>
</reference>
<accession>A0A2M3ZX22</accession>
<dbReference type="AlphaFoldDB" id="A0A2M3ZX22"/>
<dbReference type="EMBL" id="GGFM01012353">
    <property type="protein sequence ID" value="MBW33104.1"/>
    <property type="molecule type" value="Transcribed_RNA"/>
</dbReference>